<accession>A0A6C0JDM9</accession>
<protein>
    <submittedName>
        <fullName evidence="1">Uncharacterized protein</fullName>
    </submittedName>
</protein>
<proteinExistence type="predicted"/>
<reference evidence="1" key="1">
    <citation type="journal article" date="2020" name="Nature">
        <title>Giant virus diversity and host interactions through global metagenomics.</title>
        <authorList>
            <person name="Schulz F."/>
            <person name="Roux S."/>
            <person name="Paez-Espino D."/>
            <person name="Jungbluth S."/>
            <person name="Walsh D.A."/>
            <person name="Denef V.J."/>
            <person name="McMahon K.D."/>
            <person name="Konstantinidis K.T."/>
            <person name="Eloe-Fadrosh E.A."/>
            <person name="Kyrpides N.C."/>
            <person name="Woyke T."/>
        </authorList>
    </citation>
    <scope>NUCLEOTIDE SEQUENCE</scope>
    <source>
        <strain evidence="1">GVMAG-M-3300027206-1</strain>
    </source>
</reference>
<dbReference type="EMBL" id="MN740385">
    <property type="protein sequence ID" value="QHU03729.1"/>
    <property type="molecule type" value="Genomic_DNA"/>
</dbReference>
<evidence type="ECO:0000313" key="1">
    <source>
        <dbReference type="EMBL" id="QHU03729.1"/>
    </source>
</evidence>
<name>A0A6C0JDM9_9ZZZZ</name>
<organism evidence="1">
    <name type="scientific">viral metagenome</name>
    <dbReference type="NCBI Taxonomy" id="1070528"/>
    <lineage>
        <taxon>unclassified sequences</taxon>
        <taxon>metagenomes</taxon>
        <taxon>organismal metagenomes</taxon>
    </lineage>
</organism>
<sequence>MTAKPSGTFRPIQKIQKILIGLLHPMYKPKQFPPKCNPFCKKKPL</sequence>
<dbReference type="AlphaFoldDB" id="A0A6C0JDM9"/>